<evidence type="ECO:0008006" key="9">
    <source>
        <dbReference type="Google" id="ProtNLM"/>
    </source>
</evidence>
<feature type="compositionally biased region" description="Low complexity" evidence="6">
    <location>
        <begin position="722"/>
        <end position="751"/>
    </location>
</feature>
<dbReference type="InterPro" id="IPR013126">
    <property type="entry name" value="Hsp_70_fam"/>
</dbReference>
<evidence type="ECO:0000313" key="7">
    <source>
        <dbReference type="EMBL" id="GAA1524525.1"/>
    </source>
</evidence>
<keyword evidence="8" id="KW-1185">Reference proteome</keyword>
<sequence>MQGQVRFAVDLGTSNTVAVVDRGDGTPRPLLFDGNPLLPSAVFADASGTVFVGRDAERHMATDAARYEPNPKGHIDEGLILLGDREVPVVELLAAILRRVAGEAAQTGVLAGGTTVLTCPADWGPRRRAVLSSAADIAGLGRVTLLDEPVAAATYCMRVLGARVAPGRVVAVFDFGGGTLDVTVAAAAPAGSPDALRVLATGGLDDLGGTDIDAALVGHLGQQIAAHDPDLWRRLQQPRTGADFRDRMAFWSEVRAAKEMLSRAASAPVHVPGVDQATHLTREELDRVAGPLVDRAVDETRRVLQRSGVPASQLDAILLVGGSSRLPLVASRLHARFGMAPIVPEQPELPVAFGALLLGNIVTQGAPAAYPSAPPPTDPPPGYPLSSPPGYTTSTPAAGYPASTPSSGYPASGPPTGYQTSAPPAGYAASAPSSGYPASAYPASSPSPGYPASAPPSDYAASSPSSGYAASAPPAGYAGSTPSSGYPASGPPTGYQTSASPAGYPASSPSSGFPASSPSSGYPASSPPAGYQTSTPPAGYPASGTSGAHPGAGQPAGYPPSASFPASAPPATYQTSGPGAYASPAPTYPPTHGAPPQAPAALQAPVVQQAPVVPQQQRPQRPSVIIGPGVTMQGNVAIYGDEDLMPQYAREDPPERPADPPPAPPPARPRRSGSGFSVSRFFWRLRLMAVPLIIVLALTPWGRGLLSAGRDKIEQWTGNPQASAPASTTPTKAAASAAPSTTAAAPGPTAKLTPGSVKVGTASVKVTGTGFDKGEQVTIKVNGTQKTVKTATSTGTVEWTMPTAALTEGKTTVELTGSRSKRPTKATLEITA</sequence>
<feature type="compositionally biased region" description="Basic and acidic residues" evidence="6">
    <location>
        <begin position="649"/>
        <end position="658"/>
    </location>
</feature>
<dbReference type="RefSeq" id="WP_344504125.1">
    <property type="nucleotide sequence ID" value="NZ_BAAAQD010000009.1"/>
</dbReference>
<dbReference type="EMBL" id="BAAAQD010000009">
    <property type="protein sequence ID" value="GAA1524525.1"/>
    <property type="molecule type" value="Genomic_DNA"/>
</dbReference>
<dbReference type="Gene3D" id="3.30.420.40">
    <property type="match status" value="2"/>
</dbReference>
<accession>A0ABN2AQJ9</accession>
<evidence type="ECO:0000256" key="4">
    <source>
        <dbReference type="ARBA" id="ARBA00023016"/>
    </source>
</evidence>
<dbReference type="Gene3D" id="3.90.640.10">
    <property type="entry name" value="Actin, Chain A, domain 4"/>
    <property type="match status" value="1"/>
</dbReference>
<evidence type="ECO:0000256" key="6">
    <source>
        <dbReference type="SAM" id="MobiDB-lite"/>
    </source>
</evidence>
<feature type="compositionally biased region" description="Pro residues" evidence="6">
    <location>
        <begin position="372"/>
        <end position="387"/>
    </location>
</feature>
<protein>
    <recommendedName>
        <fullName evidence="9">Hsp70 protein</fullName>
    </recommendedName>
</protein>
<evidence type="ECO:0000313" key="8">
    <source>
        <dbReference type="Proteomes" id="UP001501470"/>
    </source>
</evidence>
<feature type="region of interest" description="Disordered" evidence="6">
    <location>
        <begin position="716"/>
        <end position="751"/>
    </location>
</feature>
<dbReference type="PANTHER" id="PTHR42749">
    <property type="entry name" value="CELL SHAPE-DETERMINING PROTEIN MREB"/>
    <property type="match status" value="1"/>
</dbReference>
<feature type="region of interest" description="Disordered" evidence="6">
    <location>
        <begin position="369"/>
        <end position="602"/>
    </location>
</feature>
<proteinExistence type="inferred from homology"/>
<feature type="compositionally biased region" description="Low complexity" evidence="6">
    <location>
        <begin position="421"/>
        <end position="487"/>
    </location>
</feature>
<dbReference type="PRINTS" id="PR00301">
    <property type="entry name" value="HEATSHOCK70"/>
</dbReference>
<dbReference type="Proteomes" id="UP001501470">
    <property type="component" value="Unassembled WGS sequence"/>
</dbReference>
<comment type="similarity">
    <text evidence="1">Belongs to the heat shock protein 70 family.</text>
</comment>
<dbReference type="InterPro" id="IPR018181">
    <property type="entry name" value="Heat_shock_70_CS"/>
</dbReference>
<dbReference type="Pfam" id="PF00012">
    <property type="entry name" value="HSP70"/>
    <property type="match status" value="1"/>
</dbReference>
<dbReference type="PROSITE" id="PS01036">
    <property type="entry name" value="HSP70_3"/>
    <property type="match status" value="1"/>
</dbReference>
<evidence type="ECO:0000256" key="2">
    <source>
        <dbReference type="ARBA" id="ARBA00022741"/>
    </source>
</evidence>
<gene>
    <name evidence="7" type="ORF">GCM10009827_046300</name>
</gene>
<feature type="compositionally biased region" description="Low complexity" evidence="6">
    <location>
        <begin position="555"/>
        <end position="585"/>
    </location>
</feature>
<keyword evidence="5" id="KW-0143">Chaperone</keyword>
<keyword evidence="3" id="KW-0067">ATP-binding</keyword>
<reference evidence="7 8" key="1">
    <citation type="journal article" date="2019" name="Int. J. Syst. Evol. Microbiol.">
        <title>The Global Catalogue of Microorganisms (GCM) 10K type strain sequencing project: providing services to taxonomists for standard genome sequencing and annotation.</title>
        <authorList>
            <consortium name="The Broad Institute Genomics Platform"/>
            <consortium name="The Broad Institute Genome Sequencing Center for Infectious Disease"/>
            <person name="Wu L."/>
            <person name="Ma J."/>
        </authorList>
    </citation>
    <scope>NUCLEOTIDE SEQUENCE [LARGE SCALE GENOMIC DNA]</scope>
    <source>
        <strain evidence="7 8">JCM 15933</strain>
    </source>
</reference>
<keyword evidence="4" id="KW-0346">Stress response</keyword>
<dbReference type="PANTHER" id="PTHR42749:SF1">
    <property type="entry name" value="CELL SHAPE-DETERMINING PROTEIN MREB"/>
    <property type="match status" value="1"/>
</dbReference>
<feature type="compositionally biased region" description="Pro residues" evidence="6">
    <location>
        <begin position="586"/>
        <end position="598"/>
    </location>
</feature>
<evidence type="ECO:0000256" key="3">
    <source>
        <dbReference type="ARBA" id="ARBA00022840"/>
    </source>
</evidence>
<feature type="compositionally biased region" description="Low complexity" evidence="6">
    <location>
        <begin position="498"/>
        <end position="531"/>
    </location>
</feature>
<evidence type="ECO:0000256" key="5">
    <source>
        <dbReference type="ARBA" id="ARBA00023186"/>
    </source>
</evidence>
<keyword evidence="2" id="KW-0547">Nucleotide-binding</keyword>
<dbReference type="InterPro" id="IPR043129">
    <property type="entry name" value="ATPase_NBD"/>
</dbReference>
<comment type="caution">
    <text evidence="7">The sequence shown here is derived from an EMBL/GenBank/DDBJ whole genome shotgun (WGS) entry which is preliminary data.</text>
</comment>
<evidence type="ECO:0000256" key="1">
    <source>
        <dbReference type="ARBA" id="ARBA00007381"/>
    </source>
</evidence>
<dbReference type="SUPFAM" id="SSF53067">
    <property type="entry name" value="Actin-like ATPase domain"/>
    <property type="match status" value="2"/>
</dbReference>
<organism evidence="7 8">
    <name type="scientific">Dactylosporangium maewongense</name>
    <dbReference type="NCBI Taxonomy" id="634393"/>
    <lineage>
        <taxon>Bacteria</taxon>
        <taxon>Bacillati</taxon>
        <taxon>Actinomycetota</taxon>
        <taxon>Actinomycetes</taxon>
        <taxon>Micromonosporales</taxon>
        <taxon>Micromonosporaceae</taxon>
        <taxon>Dactylosporangium</taxon>
    </lineage>
</organism>
<feature type="region of interest" description="Disordered" evidence="6">
    <location>
        <begin position="647"/>
        <end position="674"/>
    </location>
</feature>
<name>A0ABN2AQJ9_9ACTN</name>